<evidence type="ECO:0000313" key="1">
    <source>
        <dbReference type="EMBL" id="ODM86884.1"/>
    </source>
</evidence>
<dbReference type="STRING" id="48709.A0A1D2M1Q2"/>
<keyword evidence="2" id="KW-1185">Reference proteome</keyword>
<sequence length="323" mass="35768">MISKQSKQRAGRRQLQKEIDKYKKHFDLVNQINSATSGTSISHCRLQDTPISITNTQKNTVGNSLPPEDNLLPPNVELRPKTRYLDSIFEPMDTEIPVSTTVTSAESESDSEQKEGMSLAFLASWSVKHNINATAVTELLKGLKRHDLFSHFPSDSRTLLKTPRSVQLKTVEPGDYAHFDIATSIKTILSELFPTELEAATPCDKIKIQVNIDGLPMQGSTTLAFWPILGLITKAKSPPFVIGIYSGTAKPKNIEAFLEDFLQNAKTLEESGIVLENSKKYSVEFGPFICDAPARAYVTGLNPIQDITDVLNVKLKDFTTNNA</sequence>
<dbReference type="OMA" id="PTIIDEC"/>
<dbReference type="AlphaFoldDB" id="A0A1D2M1Q2"/>
<comment type="caution">
    <text evidence="1">The sequence shown here is derived from an EMBL/GenBank/DDBJ whole genome shotgun (WGS) entry which is preliminary data.</text>
</comment>
<reference evidence="1 2" key="1">
    <citation type="journal article" date="2016" name="Genome Biol. Evol.">
        <title>Gene Family Evolution Reflects Adaptation to Soil Environmental Stressors in the Genome of the Collembolan Orchesella cincta.</title>
        <authorList>
            <person name="Faddeeva-Vakhrusheva A."/>
            <person name="Derks M.F."/>
            <person name="Anvar S.Y."/>
            <person name="Agamennone V."/>
            <person name="Suring W."/>
            <person name="Smit S."/>
            <person name="van Straalen N.M."/>
            <person name="Roelofs D."/>
        </authorList>
    </citation>
    <scope>NUCLEOTIDE SEQUENCE [LARGE SCALE GENOMIC DNA]</scope>
    <source>
        <tissue evidence="1">Mixed pool</tissue>
    </source>
</reference>
<accession>A0A1D2M1Q2</accession>
<dbReference type="Proteomes" id="UP000094527">
    <property type="component" value="Unassembled WGS sequence"/>
</dbReference>
<evidence type="ECO:0000313" key="2">
    <source>
        <dbReference type="Proteomes" id="UP000094527"/>
    </source>
</evidence>
<dbReference type="OrthoDB" id="10053513at2759"/>
<proteinExistence type="predicted"/>
<dbReference type="PANTHER" id="PTHR33053">
    <property type="entry name" value="PROTEIN, PUTATIVE-RELATED"/>
    <property type="match status" value="1"/>
</dbReference>
<gene>
    <name evidence="1" type="ORF">Ocin01_19798</name>
</gene>
<protein>
    <submittedName>
        <fullName evidence="1">Uncharacterized protein</fullName>
    </submittedName>
</protein>
<dbReference type="PANTHER" id="PTHR33053:SF24">
    <property type="entry name" value="TRANSPOSASE DOMAIN-CONTAINING PROTEIN"/>
    <property type="match status" value="1"/>
</dbReference>
<organism evidence="1 2">
    <name type="scientific">Orchesella cincta</name>
    <name type="common">Springtail</name>
    <name type="synonym">Podura cincta</name>
    <dbReference type="NCBI Taxonomy" id="48709"/>
    <lineage>
        <taxon>Eukaryota</taxon>
        <taxon>Metazoa</taxon>
        <taxon>Ecdysozoa</taxon>
        <taxon>Arthropoda</taxon>
        <taxon>Hexapoda</taxon>
        <taxon>Collembola</taxon>
        <taxon>Entomobryomorpha</taxon>
        <taxon>Entomobryoidea</taxon>
        <taxon>Orchesellidae</taxon>
        <taxon>Orchesellinae</taxon>
        <taxon>Orchesella</taxon>
    </lineage>
</organism>
<dbReference type="EMBL" id="LJIJ01006886">
    <property type="protein sequence ID" value="ODM86884.1"/>
    <property type="molecule type" value="Genomic_DNA"/>
</dbReference>
<name>A0A1D2M1Q2_ORCCI</name>